<feature type="transmembrane region" description="Helical" evidence="1">
    <location>
        <begin position="72"/>
        <end position="103"/>
    </location>
</feature>
<comment type="caution">
    <text evidence="2">The sequence shown here is derived from an EMBL/GenBank/DDBJ whole genome shotgun (WGS) entry which is preliminary data.</text>
</comment>
<dbReference type="AlphaFoldDB" id="A0A1V6N445"/>
<name>A0A1V6N445_METAZ</name>
<dbReference type="EMBL" id="JXMW01000003">
    <property type="protein sequence ID" value="OQD59444.1"/>
    <property type="molecule type" value="Genomic_DNA"/>
</dbReference>
<feature type="transmembrane region" description="Helical" evidence="1">
    <location>
        <begin position="12"/>
        <end position="30"/>
    </location>
</feature>
<reference evidence="2 3" key="1">
    <citation type="submission" date="2014-12" db="EMBL/GenBank/DDBJ databases">
        <title>Genome sequence of Methanobrevibacter arboriphilicus DH1, DSM1125.</title>
        <authorList>
            <person name="Poehlein A."/>
            <person name="Thauer R.K."/>
            <person name="Seedorf H."/>
            <person name="Daniel R."/>
        </authorList>
    </citation>
    <scope>NUCLEOTIDE SEQUENCE [LARGE SCALE GENOMIC DNA]</scope>
    <source>
        <strain evidence="2 3">DH1</strain>
    </source>
</reference>
<feature type="transmembrane region" description="Helical" evidence="1">
    <location>
        <begin position="42"/>
        <end position="60"/>
    </location>
</feature>
<organism evidence="2 3">
    <name type="scientific">Methanobrevibacter arboriphilus JCM 13429 = DSM 1125</name>
    <dbReference type="NCBI Taxonomy" id="1300164"/>
    <lineage>
        <taxon>Archaea</taxon>
        <taxon>Methanobacteriati</taxon>
        <taxon>Methanobacteriota</taxon>
        <taxon>Methanomada group</taxon>
        <taxon>Methanobacteria</taxon>
        <taxon>Methanobacteriales</taxon>
        <taxon>Methanobacteriaceae</taxon>
        <taxon>Methanobrevibacter</taxon>
    </lineage>
</organism>
<proteinExistence type="predicted"/>
<keyword evidence="1" id="KW-1133">Transmembrane helix</keyword>
<accession>A0A1V6N445</accession>
<dbReference type="Proteomes" id="UP000191661">
    <property type="component" value="Unassembled WGS sequence"/>
</dbReference>
<gene>
    <name evidence="2" type="ORF">MBBAR_3c01000</name>
</gene>
<dbReference type="RefSeq" id="WP_080459676.1">
    <property type="nucleotide sequence ID" value="NZ_JXMW01000003.1"/>
</dbReference>
<keyword evidence="3" id="KW-1185">Reference proteome</keyword>
<evidence type="ECO:0000256" key="1">
    <source>
        <dbReference type="SAM" id="Phobius"/>
    </source>
</evidence>
<feature type="transmembrane region" description="Helical" evidence="1">
    <location>
        <begin position="115"/>
        <end position="135"/>
    </location>
</feature>
<evidence type="ECO:0000313" key="2">
    <source>
        <dbReference type="EMBL" id="OQD59444.1"/>
    </source>
</evidence>
<keyword evidence="1" id="KW-0472">Membrane</keyword>
<keyword evidence="1" id="KW-0812">Transmembrane</keyword>
<protein>
    <submittedName>
        <fullName evidence="2">Uncharacterized protein</fullName>
    </submittedName>
</protein>
<evidence type="ECO:0000313" key="3">
    <source>
        <dbReference type="Proteomes" id="UP000191661"/>
    </source>
</evidence>
<sequence length="136" mass="15676">MNNNFNNNIKRHLKNAAILFGVVLILSFLFGPRDLSTITSAILIYLLLIDAYLLIGVLFNNSFKVIEKIINIIFFILTIMFMQTPNILTSILVLLIPIILYTSHYYEKTHLKNNYTFKSFIGTIIAILIITYVIIF</sequence>